<gene>
    <name evidence="7" type="ORF">M569_08321</name>
</gene>
<organism evidence="7 8">
    <name type="scientific">Genlisea aurea</name>
    <dbReference type="NCBI Taxonomy" id="192259"/>
    <lineage>
        <taxon>Eukaryota</taxon>
        <taxon>Viridiplantae</taxon>
        <taxon>Streptophyta</taxon>
        <taxon>Embryophyta</taxon>
        <taxon>Tracheophyta</taxon>
        <taxon>Spermatophyta</taxon>
        <taxon>Magnoliopsida</taxon>
        <taxon>eudicotyledons</taxon>
        <taxon>Gunneridae</taxon>
        <taxon>Pentapetalae</taxon>
        <taxon>asterids</taxon>
        <taxon>lamiids</taxon>
        <taxon>Lamiales</taxon>
        <taxon>Lentibulariaceae</taxon>
        <taxon>Genlisea</taxon>
    </lineage>
</organism>
<dbReference type="PROSITE" id="PS01359">
    <property type="entry name" value="ZF_PHD_1"/>
    <property type="match status" value="1"/>
</dbReference>
<keyword evidence="8" id="KW-1185">Reference proteome</keyword>
<dbReference type="Proteomes" id="UP000015453">
    <property type="component" value="Unassembled WGS sequence"/>
</dbReference>
<dbReference type="Pfam" id="PF25565">
    <property type="entry name" value="Ubiquitin_At1g33420"/>
    <property type="match status" value="1"/>
</dbReference>
<dbReference type="InterPro" id="IPR019786">
    <property type="entry name" value="Zinc_finger_PHD-type_CS"/>
</dbReference>
<dbReference type="Pfam" id="PF00628">
    <property type="entry name" value="PHD"/>
    <property type="match status" value="1"/>
</dbReference>
<protein>
    <recommendedName>
        <fullName evidence="6">Zinc finger PHD-type domain-containing protein</fullName>
    </recommendedName>
</protein>
<dbReference type="InterPro" id="IPR058054">
    <property type="entry name" value="Znf_MS1-like"/>
</dbReference>
<keyword evidence="1" id="KW-0479">Metal-binding</keyword>
<dbReference type="PANTHER" id="PTHR46201:SF1">
    <property type="entry name" value="PHD FINGER PROTEIN MALE STERILITY 1"/>
    <property type="match status" value="1"/>
</dbReference>
<dbReference type="SMART" id="SM00249">
    <property type="entry name" value="PHD"/>
    <property type="match status" value="1"/>
</dbReference>
<dbReference type="CDD" id="cd15556">
    <property type="entry name" value="PHD_MMD1_like"/>
    <property type="match status" value="1"/>
</dbReference>
<proteinExistence type="predicted"/>
<dbReference type="Pfam" id="PF25874">
    <property type="entry name" value="WHD_plant_repro"/>
    <property type="match status" value="1"/>
</dbReference>
<evidence type="ECO:0000256" key="3">
    <source>
        <dbReference type="ARBA" id="ARBA00022833"/>
    </source>
</evidence>
<dbReference type="InterPro" id="IPR059080">
    <property type="entry name" value="WHD_PTC1"/>
</dbReference>
<evidence type="ECO:0000313" key="7">
    <source>
        <dbReference type="EMBL" id="EPS66457.1"/>
    </source>
</evidence>
<evidence type="ECO:0000256" key="5">
    <source>
        <dbReference type="ARBA" id="ARBA00023163"/>
    </source>
</evidence>
<comment type="caution">
    <text evidence="7">The sequence shown here is derived from an EMBL/GenBank/DDBJ whole genome shotgun (WGS) entry which is preliminary data.</text>
</comment>
<reference evidence="7 8" key="1">
    <citation type="journal article" date="2013" name="BMC Genomics">
        <title>The miniature genome of a carnivorous plant Genlisea aurea contains a low number of genes and short non-coding sequences.</title>
        <authorList>
            <person name="Leushkin E.V."/>
            <person name="Sutormin R.A."/>
            <person name="Nabieva E.R."/>
            <person name="Penin A.A."/>
            <person name="Kondrashov A.S."/>
            <person name="Logacheva M.D."/>
        </authorList>
    </citation>
    <scope>NUCLEOTIDE SEQUENCE [LARGE SCALE GENOMIC DNA]</scope>
</reference>
<accession>S8E2H0</accession>
<dbReference type="GO" id="GO:0008270">
    <property type="term" value="F:zinc ion binding"/>
    <property type="evidence" value="ECO:0007669"/>
    <property type="project" value="UniProtKB-KW"/>
</dbReference>
<dbReference type="Gene3D" id="3.30.40.10">
    <property type="entry name" value="Zinc/RING finger domain, C3HC4 (zinc finger)"/>
    <property type="match status" value="1"/>
</dbReference>
<dbReference type="OrthoDB" id="436852at2759"/>
<dbReference type="AlphaFoldDB" id="S8E2H0"/>
<dbReference type="InterPro" id="IPR001965">
    <property type="entry name" value="Znf_PHD"/>
</dbReference>
<dbReference type="EMBL" id="AUSU01003673">
    <property type="protein sequence ID" value="EPS66457.1"/>
    <property type="molecule type" value="Genomic_DNA"/>
</dbReference>
<name>S8E2H0_9LAMI</name>
<keyword evidence="4" id="KW-0805">Transcription regulation</keyword>
<dbReference type="PANTHER" id="PTHR46201">
    <property type="entry name" value="PHD FINGER PROTEIN MALE MEIOCYTE DEATH 1-RELATED"/>
    <property type="match status" value="1"/>
</dbReference>
<dbReference type="SUPFAM" id="SSF57903">
    <property type="entry name" value="FYVE/PHD zinc finger"/>
    <property type="match status" value="1"/>
</dbReference>
<keyword evidence="3" id="KW-0862">Zinc</keyword>
<evidence type="ECO:0000313" key="8">
    <source>
        <dbReference type="Proteomes" id="UP000015453"/>
    </source>
</evidence>
<sequence>MATEAIVYTGNMRVSSPLQYKASVVIFVWRKKKEKEMSRLDFSECRKRRRTERVYKFKFFGSNGYPVDFSGPSFERNVKALLEFGREDRRGTTPRWSFQLEVRRMHLFLFVVAVEKKPAESLPIELRCKHCQHTGWGHHLICNKKYHFVLPLKSDEYHETVENGDDENRHSLHGMFHSNGFGHLLCINGLEAGSALAGYELMEFWDRLCSGLGARKVSLKDTSRKKGMELRLLHGVAYGKPWFGKWDYAFGRGSYGVDEESYTGAVTAIQTIPLRYIPCTRNFETIQLMLPRIQLLSGHSLSTLGDLFRFVLELRAGIPKEARFDPPHQGIMSDASCRWSAKRVSMAIRVVVEALKRAEVRWVSRQHVRDQARAYIGDTGLLDFVLKSLGNHLVGKYFIRRCLNPVTKVLEYCLEDVSDAVVPQKLLRHHQLNPSSAQIDKDIHQIYAALFGNIIGDGALSKIPPASRIILDSKHLIKDYGGEEAPADNKWKVYCNVILTNDGEEEEEEVAATPQHCFLLRNCSDFDELKSDVERVFRETYWELKNFSADTIRNANPKGSDLVFKTVKPGSGVVFEGKRSWEGGGGMEDAVECVCGTKDDDGERMVPCDVCQVRQHARCVGIPESDEIPSIFMCAGCEEKILSFPSLP</sequence>
<dbReference type="InterPro" id="IPR013083">
    <property type="entry name" value="Znf_RING/FYVE/PHD"/>
</dbReference>
<keyword evidence="5" id="KW-0804">Transcription</keyword>
<dbReference type="InterPro" id="IPR019787">
    <property type="entry name" value="Znf_PHD-finger"/>
</dbReference>
<evidence type="ECO:0000256" key="4">
    <source>
        <dbReference type="ARBA" id="ARBA00023015"/>
    </source>
</evidence>
<keyword evidence="2" id="KW-0863">Zinc-finger</keyword>
<feature type="domain" description="Zinc finger PHD-type" evidence="6">
    <location>
        <begin position="592"/>
        <end position="638"/>
    </location>
</feature>
<evidence type="ECO:0000259" key="6">
    <source>
        <dbReference type="SMART" id="SM00249"/>
    </source>
</evidence>
<dbReference type="InterPro" id="IPR057765">
    <property type="entry name" value="MS1-like_ubiquitin"/>
</dbReference>
<evidence type="ECO:0000256" key="1">
    <source>
        <dbReference type="ARBA" id="ARBA00022723"/>
    </source>
</evidence>
<evidence type="ECO:0000256" key="2">
    <source>
        <dbReference type="ARBA" id="ARBA00022771"/>
    </source>
</evidence>
<dbReference type="InterPro" id="IPR011011">
    <property type="entry name" value="Znf_FYVE_PHD"/>
</dbReference>